<organism evidence="3 4">
    <name type="scientific">Sellimonas intestinalis</name>
    <dbReference type="NCBI Taxonomy" id="1653434"/>
    <lineage>
        <taxon>Bacteria</taxon>
        <taxon>Bacillati</taxon>
        <taxon>Bacillota</taxon>
        <taxon>Clostridia</taxon>
        <taxon>Lachnospirales</taxon>
        <taxon>Lachnospiraceae</taxon>
        <taxon>Sellimonas</taxon>
    </lineage>
</organism>
<name>A0A3E3K0G4_9FIRM</name>
<feature type="signal peptide" evidence="2">
    <location>
        <begin position="1"/>
        <end position="19"/>
    </location>
</feature>
<dbReference type="PROSITE" id="PS51257">
    <property type="entry name" value="PROKAR_LIPOPROTEIN"/>
    <property type="match status" value="1"/>
</dbReference>
<proteinExistence type="predicted"/>
<dbReference type="AlphaFoldDB" id="A0A3E3K0G4"/>
<dbReference type="Gene3D" id="3.40.190.10">
    <property type="entry name" value="Periplasmic binding protein-like II"/>
    <property type="match status" value="2"/>
</dbReference>
<dbReference type="PANTHER" id="PTHR43649:SF12">
    <property type="entry name" value="DIACETYLCHITOBIOSE BINDING PROTEIN DASA"/>
    <property type="match status" value="1"/>
</dbReference>
<dbReference type="PANTHER" id="PTHR43649">
    <property type="entry name" value="ARABINOSE-BINDING PROTEIN-RELATED"/>
    <property type="match status" value="1"/>
</dbReference>
<evidence type="ECO:0000256" key="2">
    <source>
        <dbReference type="SAM" id="SignalP"/>
    </source>
</evidence>
<protein>
    <submittedName>
        <fullName evidence="3">Sugar ABC transporter substrate-binding protein</fullName>
    </submittedName>
</protein>
<sequence length="434" mass="48075">MKKKTLQKMFSVLVCTGMAASLLTGCGGSDSEGKSEESGEGKFAGQTLTVSVEDGGEYALWYESIKDEFEKETGATVNLEGASNEAVLSEAMAKSGYYDVLTVDGPLIPQWASLGYLMPLDEYMEEEELNDFYDAALNSVKWDDQLYCMPYLVHGPVLYYRTDLLEEAGFDHAPSTVEEYFEMSKAMTDEENGVYGTIIEGKQEAEPVSELMDKLFQFGGELISSEDPSKIAFHSQETVNTFEYIMKFYDEGAVPQESSGYNNGDVQNMFLQGQLAFACNWPYMWKMTKDEDASKVSGKVGVVAQPVANAVWSWSFGVNPDSKNKDLAIEWCKWATSSETIARLSENFINPAVRKSSAEEAEAAITDPEDAEVLKAMNQSLAQGIAPTLSTNFSELRDRVSLTLNRITTKEVTDIPKEVEECAQDLQEILDEAQ</sequence>
<reference evidence="3 4" key="1">
    <citation type="submission" date="2018-08" db="EMBL/GenBank/DDBJ databases">
        <title>A genome reference for cultivated species of the human gut microbiota.</title>
        <authorList>
            <person name="Zou Y."/>
            <person name="Xue W."/>
            <person name="Luo G."/>
        </authorList>
    </citation>
    <scope>NUCLEOTIDE SEQUENCE [LARGE SCALE GENOMIC DNA]</scope>
    <source>
        <strain evidence="3 4">AF37-2AT</strain>
    </source>
</reference>
<dbReference type="CDD" id="cd13585">
    <property type="entry name" value="PBP2_TMBP_like"/>
    <property type="match status" value="1"/>
</dbReference>
<dbReference type="InterPro" id="IPR050490">
    <property type="entry name" value="Bact_solute-bd_prot1"/>
</dbReference>
<evidence type="ECO:0000313" key="4">
    <source>
        <dbReference type="Proteomes" id="UP000261080"/>
    </source>
</evidence>
<comment type="caution">
    <text evidence="3">The sequence shown here is derived from an EMBL/GenBank/DDBJ whole genome shotgun (WGS) entry which is preliminary data.</text>
</comment>
<dbReference type="OrthoDB" id="383712at2"/>
<evidence type="ECO:0000256" key="1">
    <source>
        <dbReference type="SAM" id="MobiDB-lite"/>
    </source>
</evidence>
<dbReference type="EMBL" id="QVLX01000006">
    <property type="protein sequence ID" value="RGE86116.1"/>
    <property type="molecule type" value="Genomic_DNA"/>
</dbReference>
<feature type="region of interest" description="Disordered" evidence="1">
    <location>
        <begin position="26"/>
        <end position="45"/>
    </location>
</feature>
<dbReference type="InterPro" id="IPR006059">
    <property type="entry name" value="SBP"/>
</dbReference>
<dbReference type="Pfam" id="PF01547">
    <property type="entry name" value="SBP_bac_1"/>
    <property type="match status" value="1"/>
</dbReference>
<gene>
    <name evidence="3" type="ORF">DW016_11545</name>
</gene>
<dbReference type="Proteomes" id="UP000261080">
    <property type="component" value="Unassembled WGS sequence"/>
</dbReference>
<keyword evidence="4" id="KW-1185">Reference proteome</keyword>
<dbReference type="RefSeq" id="WP_024733920.1">
    <property type="nucleotide sequence ID" value="NZ_CALBAT010000022.1"/>
</dbReference>
<keyword evidence="2" id="KW-0732">Signal</keyword>
<evidence type="ECO:0000313" key="3">
    <source>
        <dbReference type="EMBL" id="RGE86116.1"/>
    </source>
</evidence>
<accession>A0A3E3K0G4</accession>
<dbReference type="SUPFAM" id="SSF53850">
    <property type="entry name" value="Periplasmic binding protein-like II"/>
    <property type="match status" value="1"/>
</dbReference>
<feature type="chain" id="PRO_5039269275" evidence="2">
    <location>
        <begin position="20"/>
        <end position="434"/>
    </location>
</feature>
<feature type="compositionally biased region" description="Basic and acidic residues" evidence="1">
    <location>
        <begin position="31"/>
        <end position="40"/>
    </location>
</feature>